<protein>
    <submittedName>
        <fullName evidence="1">Uncharacterized protein</fullName>
    </submittedName>
</protein>
<reference evidence="1" key="1">
    <citation type="submission" date="2022-06" db="EMBL/GenBank/DDBJ databases">
        <title>Genome Sequence of Candolleomyces eurysporus.</title>
        <authorList>
            <person name="Buettner E."/>
        </authorList>
    </citation>
    <scope>NUCLEOTIDE SEQUENCE</scope>
    <source>
        <strain evidence="1">VTCC 930004</strain>
    </source>
</reference>
<name>A0A9W8JG03_9AGAR</name>
<dbReference type="AlphaFoldDB" id="A0A9W8JG03"/>
<accession>A0A9W8JG03</accession>
<dbReference type="Proteomes" id="UP001140091">
    <property type="component" value="Unassembled WGS sequence"/>
</dbReference>
<evidence type="ECO:0000313" key="1">
    <source>
        <dbReference type="EMBL" id="KAJ2933990.1"/>
    </source>
</evidence>
<keyword evidence="2" id="KW-1185">Reference proteome</keyword>
<gene>
    <name evidence="1" type="ORF">H1R20_g3104</name>
</gene>
<dbReference type="EMBL" id="JANBPK010000729">
    <property type="protein sequence ID" value="KAJ2933990.1"/>
    <property type="molecule type" value="Genomic_DNA"/>
</dbReference>
<evidence type="ECO:0000313" key="2">
    <source>
        <dbReference type="Proteomes" id="UP001140091"/>
    </source>
</evidence>
<organism evidence="1 2">
    <name type="scientific">Candolleomyces eurysporus</name>
    <dbReference type="NCBI Taxonomy" id="2828524"/>
    <lineage>
        <taxon>Eukaryota</taxon>
        <taxon>Fungi</taxon>
        <taxon>Dikarya</taxon>
        <taxon>Basidiomycota</taxon>
        <taxon>Agaricomycotina</taxon>
        <taxon>Agaricomycetes</taxon>
        <taxon>Agaricomycetidae</taxon>
        <taxon>Agaricales</taxon>
        <taxon>Agaricineae</taxon>
        <taxon>Psathyrellaceae</taxon>
        <taxon>Candolleomyces</taxon>
    </lineage>
</organism>
<sequence>MTTGLTAAAGNDDFENQLKRQRMMANNETKMKLLLGAGKVNSRFELSLNPSVSQSPVLKQMKPIHRSGYPEQETHKLLDPVQELEKIERVAYGRTWR</sequence>
<comment type="caution">
    <text evidence="1">The sequence shown here is derived from an EMBL/GenBank/DDBJ whole genome shotgun (WGS) entry which is preliminary data.</text>
</comment>
<proteinExistence type="predicted"/>
<feature type="non-terminal residue" evidence="1">
    <location>
        <position position="1"/>
    </location>
</feature>